<protein>
    <submittedName>
        <fullName evidence="1">Uncharacterized protein</fullName>
    </submittedName>
</protein>
<dbReference type="AlphaFoldDB" id="A0A093K572"/>
<organism evidence="1 2">
    <name type="scientific">Struthio camelus australis</name>
    <dbReference type="NCBI Taxonomy" id="441894"/>
    <lineage>
        <taxon>Eukaryota</taxon>
        <taxon>Metazoa</taxon>
        <taxon>Chordata</taxon>
        <taxon>Craniata</taxon>
        <taxon>Vertebrata</taxon>
        <taxon>Euteleostomi</taxon>
        <taxon>Archelosauria</taxon>
        <taxon>Archosauria</taxon>
        <taxon>Dinosauria</taxon>
        <taxon>Saurischia</taxon>
        <taxon>Theropoda</taxon>
        <taxon>Coelurosauria</taxon>
        <taxon>Aves</taxon>
        <taxon>Palaeognathae</taxon>
        <taxon>Struthioniformes</taxon>
        <taxon>Struthionidae</taxon>
        <taxon>Struthio</taxon>
    </lineage>
</organism>
<sequence>LTSDVGYGEAPVGRVAVRVEDQQQLVPAGYDGRQPLSPAPLAQQGGVFGASVERCQMVVVAAICQAAPSLQIQVQEEDFDSVPRGQLDGPLALEVIGVEVGILRTGEV</sequence>
<accession>A0A093K572</accession>
<dbReference type="Proteomes" id="UP000053584">
    <property type="component" value="Unassembled WGS sequence"/>
</dbReference>
<gene>
    <name evidence="1" type="ORF">N308_14838</name>
</gene>
<dbReference type="EMBL" id="KL206787">
    <property type="protein sequence ID" value="KFV85624.1"/>
    <property type="molecule type" value="Genomic_DNA"/>
</dbReference>
<reference evidence="1 2" key="1">
    <citation type="submission" date="2014-04" db="EMBL/GenBank/DDBJ databases">
        <title>Genome evolution of avian class.</title>
        <authorList>
            <person name="Zhang G."/>
            <person name="Li C."/>
        </authorList>
    </citation>
    <scope>NUCLEOTIDE SEQUENCE [LARGE SCALE GENOMIC DNA]</scope>
    <source>
        <strain evidence="1">BGI_N308</strain>
    </source>
</reference>
<proteinExistence type="predicted"/>
<evidence type="ECO:0000313" key="1">
    <source>
        <dbReference type="EMBL" id="KFV85624.1"/>
    </source>
</evidence>
<keyword evidence="2" id="KW-1185">Reference proteome</keyword>
<feature type="non-terminal residue" evidence="1">
    <location>
        <position position="108"/>
    </location>
</feature>
<feature type="non-terminal residue" evidence="1">
    <location>
        <position position="1"/>
    </location>
</feature>
<name>A0A093K572_STRCA</name>
<evidence type="ECO:0000313" key="2">
    <source>
        <dbReference type="Proteomes" id="UP000053584"/>
    </source>
</evidence>